<dbReference type="AlphaFoldDB" id="A0A0F9CGG5"/>
<evidence type="ECO:0000256" key="1">
    <source>
        <dbReference type="SAM" id="Phobius"/>
    </source>
</evidence>
<keyword evidence="1" id="KW-0472">Membrane</keyword>
<name>A0A0F9CGG5_9ZZZZ</name>
<sequence length="91" mass="10045">MPIILVGLVADAVAVDTGVLVGGIILAFATQTIAGWMKLTSLQRDVGSLATMYRNCKSFIHDREILAGVYIALSSIIMKEKREVVEFYRER</sequence>
<protein>
    <submittedName>
        <fullName evidence="2">Uncharacterized protein</fullName>
    </submittedName>
</protein>
<evidence type="ECO:0000313" key="2">
    <source>
        <dbReference type="EMBL" id="KKL25537.1"/>
    </source>
</evidence>
<keyword evidence="1" id="KW-0812">Transmembrane</keyword>
<feature type="transmembrane region" description="Helical" evidence="1">
    <location>
        <begin position="12"/>
        <end position="34"/>
    </location>
</feature>
<comment type="caution">
    <text evidence="2">The sequence shown here is derived from an EMBL/GenBank/DDBJ whole genome shotgun (WGS) entry which is preliminary data.</text>
</comment>
<organism evidence="2">
    <name type="scientific">marine sediment metagenome</name>
    <dbReference type="NCBI Taxonomy" id="412755"/>
    <lineage>
        <taxon>unclassified sequences</taxon>
        <taxon>metagenomes</taxon>
        <taxon>ecological metagenomes</taxon>
    </lineage>
</organism>
<reference evidence="2" key="1">
    <citation type="journal article" date="2015" name="Nature">
        <title>Complex archaea that bridge the gap between prokaryotes and eukaryotes.</title>
        <authorList>
            <person name="Spang A."/>
            <person name="Saw J.H."/>
            <person name="Jorgensen S.L."/>
            <person name="Zaremba-Niedzwiedzka K."/>
            <person name="Martijn J."/>
            <person name="Lind A.E."/>
            <person name="van Eijk R."/>
            <person name="Schleper C."/>
            <person name="Guy L."/>
            <person name="Ettema T.J."/>
        </authorList>
    </citation>
    <scope>NUCLEOTIDE SEQUENCE</scope>
</reference>
<accession>A0A0F9CGG5</accession>
<proteinExistence type="predicted"/>
<dbReference type="EMBL" id="LAZR01036178">
    <property type="protein sequence ID" value="KKL25537.1"/>
    <property type="molecule type" value="Genomic_DNA"/>
</dbReference>
<keyword evidence="1" id="KW-1133">Transmembrane helix</keyword>
<gene>
    <name evidence="2" type="ORF">LCGC14_2404290</name>
</gene>